<dbReference type="Pfam" id="PF05699">
    <property type="entry name" value="Dimer_Tnp_hAT"/>
    <property type="match status" value="1"/>
</dbReference>
<dbReference type="SUPFAM" id="SSF53098">
    <property type="entry name" value="Ribonuclease H-like"/>
    <property type="match status" value="1"/>
</dbReference>
<sequence>MATNVVSRNVHDHGSAVDGQKKRVKCKYCFKVMSGFNRLKCHLGGVRGDVVPCEEVPTAVKVLMRDSLLESKRGSLSKEVGELHHPDLPWKRIWCPNSTSLKHHKLEATQPTVSRRGKHVVDSMLDEDVTERVLYPFTMPDYHTVVKSEDGKEEMSRNAQRCIGRFFYETGIDFSAAKSPSFQRMIDAAMCWGQVKYKIPSCEELKGWILQEEMKEMHQYVKEVRHSWGSTGCSILLDGWTDEKGRSLINFLVDCPQGPIFLRSSYISASTGDVDALQLSAMPFLTLENIVSEEEYLKNMFLSYAWTSSIWASRTEGKRLADLVGEPSFWSGARMALKATIPLVRVLCLINGGDNKPQLGYIYETMDQAKETIKKEFKDKRSNYLPFWEIIDGIWDNQLHSPLHSAGYFLNPSLFYSSDFFADAEVASGLLCCIVRMVEDRHIQDLISLQLDEYREAKGAFGQQSAIDQRTKIPPDIWWSSYGGHCPELQRFAIRILSQTCTGASRYELKRDLSEQLHKNGRNSIEKQRLNDLTFVHYNLQLQHLLSVADGGNIVLEDIDPMDDWILEEPQEIGCQNDDVAWMDSDCGGINISKGVMNEEGPSNFQLGESR</sequence>
<evidence type="ECO:0000259" key="1">
    <source>
        <dbReference type="Pfam" id="PF04937"/>
    </source>
</evidence>
<dbReference type="PANTHER" id="PTHR32166:SF63">
    <property type="entry name" value="HAT TRANSPOSON SUPERFAMILY PROTEIN"/>
    <property type="match status" value="1"/>
</dbReference>
<keyword evidence="4" id="KW-1185">Reference proteome</keyword>
<evidence type="ECO:0000259" key="2">
    <source>
        <dbReference type="Pfam" id="PF05699"/>
    </source>
</evidence>
<feature type="domain" description="HAT C-terminal dimerisation" evidence="2">
    <location>
        <begin position="465"/>
        <end position="540"/>
    </location>
</feature>
<dbReference type="InterPro" id="IPR012337">
    <property type="entry name" value="RNaseH-like_sf"/>
</dbReference>
<accession>A0A834Z439</accession>
<dbReference type="GO" id="GO:0046983">
    <property type="term" value="F:protein dimerization activity"/>
    <property type="evidence" value="ECO:0007669"/>
    <property type="project" value="InterPro"/>
</dbReference>
<name>A0A834Z439_TETSI</name>
<dbReference type="InterPro" id="IPR007021">
    <property type="entry name" value="DUF659"/>
</dbReference>
<dbReference type="OMA" id="DGIWDNQ"/>
<dbReference type="OrthoDB" id="1741262at2759"/>
<dbReference type="EMBL" id="JABCRI010000009">
    <property type="protein sequence ID" value="KAF8400145.1"/>
    <property type="molecule type" value="Genomic_DNA"/>
</dbReference>
<dbReference type="PANTHER" id="PTHR32166">
    <property type="entry name" value="OSJNBA0013A04.12 PROTEIN"/>
    <property type="match status" value="1"/>
</dbReference>
<comment type="caution">
    <text evidence="3">The sequence shown here is derived from an EMBL/GenBank/DDBJ whole genome shotgun (WGS) entry which is preliminary data.</text>
</comment>
<reference evidence="3 4" key="1">
    <citation type="submission" date="2020-04" db="EMBL/GenBank/DDBJ databases">
        <title>Plant Genome Project.</title>
        <authorList>
            <person name="Zhang R.-G."/>
        </authorList>
    </citation>
    <scope>NUCLEOTIDE SEQUENCE [LARGE SCALE GENOMIC DNA]</scope>
    <source>
        <strain evidence="3">YNK0</strain>
        <tissue evidence="3">Leaf</tissue>
    </source>
</reference>
<gene>
    <name evidence="3" type="ORF">HHK36_013441</name>
</gene>
<feature type="domain" description="DUF659" evidence="1">
    <location>
        <begin position="200"/>
        <end position="277"/>
    </location>
</feature>
<dbReference type="Pfam" id="PF04937">
    <property type="entry name" value="DUF659"/>
    <property type="match status" value="1"/>
</dbReference>
<dbReference type="AlphaFoldDB" id="A0A834Z439"/>
<organism evidence="3 4">
    <name type="scientific">Tetracentron sinense</name>
    <name type="common">Spur-leaf</name>
    <dbReference type="NCBI Taxonomy" id="13715"/>
    <lineage>
        <taxon>Eukaryota</taxon>
        <taxon>Viridiplantae</taxon>
        <taxon>Streptophyta</taxon>
        <taxon>Embryophyta</taxon>
        <taxon>Tracheophyta</taxon>
        <taxon>Spermatophyta</taxon>
        <taxon>Magnoliopsida</taxon>
        <taxon>Trochodendrales</taxon>
        <taxon>Trochodendraceae</taxon>
        <taxon>Tetracentron</taxon>
    </lineage>
</organism>
<dbReference type="InterPro" id="IPR008906">
    <property type="entry name" value="HATC_C_dom"/>
</dbReference>
<dbReference type="Proteomes" id="UP000655225">
    <property type="component" value="Unassembled WGS sequence"/>
</dbReference>
<protein>
    <submittedName>
        <fullName evidence="3">Uncharacterized protein</fullName>
    </submittedName>
</protein>
<evidence type="ECO:0000313" key="3">
    <source>
        <dbReference type="EMBL" id="KAF8400145.1"/>
    </source>
</evidence>
<evidence type="ECO:0000313" key="4">
    <source>
        <dbReference type="Proteomes" id="UP000655225"/>
    </source>
</evidence>
<proteinExistence type="predicted"/>